<keyword evidence="1" id="KW-0732">Signal</keyword>
<dbReference type="AlphaFoldDB" id="A0A3Q0R1F3"/>
<dbReference type="Gene3D" id="2.10.60.10">
    <property type="entry name" value="CD59"/>
    <property type="match status" value="1"/>
</dbReference>
<reference evidence="2" key="1">
    <citation type="submission" date="2025-08" db="UniProtKB">
        <authorList>
            <consortium name="Ensembl"/>
        </authorList>
    </citation>
    <scope>IDENTIFICATION</scope>
</reference>
<feature type="signal peptide" evidence="1">
    <location>
        <begin position="1"/>
        <end position="25"/>
    </location>
</feature>
<accession>A0A3Q0R1F3</accession>
<evidence type="ECO:0000256" key="1">
    <source>
        <dbReference type="SAM" id="SignalP"/>
    </source>
</evidence>
<name>A0A3Q0R1F3_AMPCI</name>
<organism evidence="2 3">
    <name type="scientific">Amphilophus citrinellus</name>
    <name type="common">Midas cichlid</name>
    <name type="synonym">Cichlasoma citrinellum</name>
    <dbReference type="NCBI Taxonomy" id="61819"/>
    <lineage>
        <taxon>Eukaryota</taxon>
        <taxon>Metazoa</taxon>
        <taxon>Chordata</taxon>
        <taxon>Craniata</taxon>
        <taxon>Vertebrata</taxon>
        <taxon>Euteleostomi</taxon>
        <taxon>Actinopterygii</taxon>
        <taxon>Neopterygii</taxon>
        <taxon>Teleostei</taxon>
        <taxon>Neoteleostei</taxon>
        <taxon>Acanthomorphata</taxon>
        <taxon>Ovalentaria</taxon>
        <taxon>Cichlomorphae</taxon>
        <taxon>Cichliformes</taxon>
        <taxon>Cichlidae</taxon>
        <taxon>New World cichlids</taxon>
        <taxon>Cichlasomatinae</taxon>
        <taxon>Heroini</taxon>
        <taxon>Amphilophus</taxon>
    </lineage>
</organism>
<protein>
    <recommendedName>
        <fullName evidence="4">UPAR/Ly6 domain-containing protein</fullName>
    </recommendedName>
</protein>
<dbReference type="Proteomes" id="UP000261340">
    <property type="component" value="Unplaced"/>
</dbReference>
<sequence>MKKSVECKKACAPIKIACIFLLVSSLNVVRDCISGSINFGFDGIVITSSCCSSDLCNSQDAPVAIIPSPNGKTCFQYYCISVNGNKPAVLSVCMSVLPLLRGTFIFGGPISCCQGNLFNSASSTTAGLLLSVAPLISLIWFF</sequence>
<dbReference type="Ensembl" id="ENSACIT00000003960.1">
    <property type="protein sequence ID" value="ENSACIP00000003836.1"/>
    <property type="gene ID" value="ENSACIG00000003038.1"/>
</dbReference>
<keyword evidence="3" id="KW-1185">Reference proteome</keyword>
<dbReference type="InterPro" id="IPR045860">
    <property type="entry name" value="Snake_toxin-like_sf"/>
</dbReference>
<feature type="chain" id="PRO_5018521148" description="UPAR/Ly6 domain-containing protein" evidence="1">
    <location>
        <begin position="26"/>
        <end position="142"/>
    </location>
</feature>
<evidence type="ECO:0000313" key="2">
    <source>
        <dbReference type="Ensembl" id="ENSACIP00000003836.1"/>
    </source>
</evidence>
<dbReference type="STRING" id="61819.ENSACIP00000003836"/>
<proteinExistence type="predicted"/>
<evidence type="ECO:0000313" key="3">
    <source>
        <dbReference type="Proteomes" id="UP000261340"/>
    </source>
</evidence>
<reference evidence="2" key="2">
    <citation type="submission" date="2025-09" db="UniProtKB">
        <authorList>
            <consortium name="Ensembl"/>
        </authorList>
    </citation>
    <scope>IDENTIFICATION</scope>
</reference>
<evidence type="ECO:0008006" key="4">
    <source>
        <dbReference type="Google" id="ProtNLM"/>
    </source>
</evidence>